<sequence>MNHLIPLQNSTLYMNLSDFTSNTANYEDIPSTHSMIPLDILSISKPNCSIEIKNCTKSVLSMHVVNSHCCGRSDTYDRTTMNDEQDEPILSKYSVSQLTCTLNGTNFGGCCERKQEQFKEIENKDRNTNLLSNRSY</sequence>
<evidence type="ECO:0000313" key="2">
    <source>
        <dbReference type="EMBL" id="CAF3520625.1"/>
    </source>
</evidence>
<protein>
    <submittedName>
        <fullName evidence="1">Uncharacterized protein</fullName>
    </submittedName>
</protein>
<dbReference type="EMBL" id="CAJNOQ010000023">
    <property type="protein sequence ID" value="CAF0742188.1"/>
    <property type="molecule type" value="Genomic_DNA"/>
</dbReference>
<evidence type="ECO:0000313" key="1">
    <source>
        <dbReference type="EMBL" id="CAF0742188.1"/>
    </source>
</evidence>
<dbReference type="Proteomes" id="UP000681722">
    <property type="component" value="Unassembled WGS sequence"/>
</dbReference>
<dbReference type="AlphaFoldDB" id="A0A813NSU6"/>
<gene>
    <name evidence="1" type="ORF">GPM918_LOCUS333</name>
    <name evidence="2" type="ORF">SRO942_LOCUS334</name>
</gene>
<comment type="caution">
    <text evidence="1">The sequence shown here is derived from an EMBL/GenBank/DDBJ whole genome shotgun (WGS) entry which is preliminary data.</text>
</comment>
<accession>A0A813NSU6</accession>
<name>A0A813NSU6_9BILA</name>
<reference evidence="1" key="1">
    <citation type="submission" date="2021-02" db="EMBL/GenBank/DDBJ databases">
        <authorList>
            <person name="Nowell W R."/>
        </authorList>
    </citation>
    <scope>NUCLEOTIDE SEQUENCE</scope>
</reference>
<dbReference type="Proteomes" id="UP000663829">
    <property type="component" value="Unassembled WGS sequence"/>
</dbReference>
<dbReference type="EMBL" id="CAJOBC010000023">
    <property type="protein sequence ID" value="CAF3520625.1"/>
    <property type="molecule type" value="Genomic_DNA"/>
</dbReference>
<proteinExistence type="predicted"/>
<organism evidence="1 3">
    <name type="scientific">Didymodactylos carnosus</name>
    <dbReference type="NCBI Taxonomy" id="1234261"/>
    <lineage>
        <taxon>Eukaryota</taxon>
        <taxon>Metazoa</taxon>
        <taxon>Spiralia</taxon>
        <taxon>Gnathifera</taxon>
        <taxon>Rotifera</taxon>
        <taxon>Eurotatoria</taxon>
        <taxon>Bdelloidea</taxon>
        <taxon>Philodinida</taxon>
        <taxon>Philodinidae</taxon>
        <taxon>Didymodactylos</taxon>
    </lineage>
</organism>
<evidence type="ECO:0000313" key="3">
    <source>
        <dbReference type="Proteomes" id="UP000663829"/>
    </source>
</evidence>
<keyword evidence="3" id="KW-1185">Reference proteome</keyword>